<evidence type="ECO:0000256" key="5">
    <source>
        <dbReference type="ARBA" id="ARBA00022555"/>
    </source>
</evidence>
<evidence type="ECO:0000259" key="18">
    <source>
        <dbReference type="PROSITE" id="PS51447"/>
    </source>
</evidence>
<dbReference type="SUPFAM" id="SSF50249">
    <property type="entry name" value="Nucleic acid-binding proteins"/>
    <property type="match status" value="1"/>
</dbReference>
<comment type="subunit">
    <text evidence="3 15">Tetramer of two alpha and two beta subunits.</text>
</comment>
<evidence type="ECO:0000256" key="13">
    <source>
        <dbReference type="ARBA" id="ARBA00023146"/>
    </source>
</evidence>
<dbReference type="EMBL" id="RZNJ01000004">
    <property type="protein sequence ID" value="RUT30360.1"/>
    <property type="molecule type" value="Genomic_DNA"/>
</dbReference>
<evidence type="ECO:0000256" key="15">
    <source>
        <dbReference type="HAMAP-Rule" id="MF_00283"/>
    </source>
</evidence>
<dbReference type="Gene3D" id="3.50.40.10">
    <property type="entry name" value="Phenylalanyl-trna Synthetase, Chain B, domain 3"/>
    <property type="match status" value="1"/>
</dbReference>
<dbReference type="PANTHER" id="PTHR10947:SF0">
    <property type="entry name" value="PHENYLALANINE--TRNA LIGASE BETA SUBUNIT"/>
    <property type="match status" value="1"/>
</dbReference>
<reference evidence="20 21" key="1">
    <citation type="journal article" date="2016" name="Int. J. Syst. Evol. Microbiol.">
        <title>Arsenicitalea aurantiaca gen. nov., sp. nov., a new member of the family Hyphomicrobiaceae, isolated from high-arsenic sediment.</title>
        <authorList>
            <person name="Mu Y."/>
            <person name="Zhou L."/>
            <person name="Zeng X.C."/>
            <person name="Liu L."/>
            <person name="Pan Y."/>
            <person name="Chen X."/>
            <person name="Wang J."/>
            <person name="Li S."/>
            <person name="Li W.J."/>
            <person name="Wang Y."/>
        </authorList>
    </citation>
    <scope>NUCLEOTIDE SEQUENCE [LARGE SCALE GENOMIC DNA]</scope>
    <source>
        <strain evidence="20 21">42-50</strain>
    </source>
</reference>
<evidence type="ECO:0000256" key="11">
    <source>
        <dbReference type="ARBA" id="ARBA00022884"/>
    </source>
</evidence>
<evidence type="ECO:0000259" key="19">
    <source>
        <dbReference type="PROSITE" id="PS51483"/>
    </source>
</evidence>
<evidence type="ECO:0000256" key="4">
    <source>
        <dbReference type="ARBA" id="ARBA00022490"/>
    </source>
</evidence>
<feature type="domain" description="B5" evidence="19">
    <location>
        <begin position="404"/>
        <end position="479"/>
    </location>
</feature>
<dbReference type="Pfam" id="PF03483">
    <property type="entry name" value="B3_4"/>
    <property type="match status" value="1"/>
</dbReference>
<dbReference type="SMART" id="SM00873">
    <property type="entry name" value="B3_4"/>
    <property type="match status" value="1"/>
</dbReference>
<dbReference type="CDD" id="cd02796">
    <property type="entry name" value="tRNA_bind_bactPheRS"/>
    <property type="match status" value="1"/>
</dbReference>
<evidence type="ECO:0000313" key="21">
    <source>
        <dbReference type="Proteomes" id="UP000281547"/>
    </source>
</evidence>
<evidence type="ECO:0000256" key="10">
    <source>
        <dbReference type="ARBA" id="ARBA00022842"/>
    </source>
</evidence>
<comment type="similarity">
    <text evidence="2 15">Belongs to the phenylalanyl-tRNA synthetase beta subunit family. Type 1 subfamily.</text>
</comment>
<feature type="domain" description="FDX-ACB" evidence="18">
    <location>
        <begin position="713"/>
        <end position="806"/>
    </location>
</feature>
<dbReference type="GO" id="GO:0005524">
    <property type="term" value="F:ATP binding"/>
    <property type="evidence" value="ECO:0007669"/>
    <property type="project" value="UniProtKB-UniRule"/>
</dbReference>
<dbReference type="InterPro" id="IPR041616">
    <property type="entry name" value="PheRS_beta_core"/>
</dbReference>
<dbReference type="Gene3D" id="2.40.50.140">
    <property type="entry name" value="Nucleic acid-binding proteins"/>
    <property type="match status" value="1"/>
</dbReference>
<dbReference type="RefSeq" id="WP_127189142.1">
    <property type="nucleotide sequence ID" value="NZ_RZNJ01000004.1"/>
</dbReference>
<dbReference type="SUPFAM" id="SSF56037">
    <property type="entry name" value="PheT/TilS domain"/>
    <property type="match status" value="1"/>
</dbReference>
<feature type="binding site" evidence="15">
    <location>
        <position position="457"/>
    </location>
    <ligand>
        <name>Mg(2+)</name>
        <dbReference type="ChEBI" id="CHEBI:18420"/>
        <note>shared with alpha subunit</note>
    </ligand>
</feature>
<dbReference type="InterPro" id="IPR036690">
    <property type="entry name" value="Fdx_antiC-bd_sf"/>
</dbReference>
<feature type="binding site" evidence="15">
    <location>
        <position position="467"/>
    </location>
    <ligand>
        <name>Mg(2+)</name>
        <dbReference type="ChEBI" id="CHEBI:18420"/>
        <note>shared with alpha subunit</note>
    </ligand>
</feature>
<dbReference type="InterPro" id="IPR005146">
    <property type="entry name" value="B3/B4_tRNA-bd"/>
</dbReference>
<dbReference type="SUPFAM" id="SSF46955">
    <property type="entry name" value="Putative DNA-binding domain"/>
    <property type="match status" value="1"/>
</dbReference>
<dbReference type="NCBIfam" id="TIGR00472">
    <property type="entry name" value="pheT_bact"/>
    <property type="match status" value="1"/>
</dbReference>
<evidence type="ECO:0000256" key="1">
    <source>
        <dbReference type="ARBA" id="ARBA00004496"/>
    </source>
</evidence>
<dbReference type="OrthoDB" id="9805455at2"/>
<keyword evidence="6 15" id="KW-0436">Ligase</keyword>
<evidence type="ECO:0000256" key="12">
    <source>
        <dbReference type="ARBA" id="ARBA00022917"/>
    </source>
</evidence>
<evidence type="ECO:0000256" key="9">
    <source>
        <dbReference type="ARBA" id="ARBA00022840"/>
    </source>
</evidence>
<dbReference type="InterPro" id="IPR012340">
    <property type="entry name" value="NA-bd_OB-fold"/>
</dbReference>
<evidence type="ECO:0000256" key="14">
    <source>
        <dbReference type="ARBA" id="ARBA00049255"/>
    </source>
</evidence>
<evidence type="ECO:0000256" key="3">
    <source>
        <dbReference type="ARBA" id="ARBA00011209"/>
    </source>
</evidence>
<proteinExistence type="inferred from homology"/>
<evidence type="ECO:0000313" key="20">
    <source>
        <dbReference type="EMBL" id="RUT30360.1"/>
    </source>
</evidence>
<dbReference type="InterPro" id="IPR020825">
    <property type="entry name" value="Phe-tRNA_synthase-like_B3/B4"/>
</dbReference>
<dbReference type="Gene3D" id="3.30.56.10">
    <property type="match status" value="2"/>
</dbReference>
<dbReference type="SMART" id="SM00896">
    <property type="entry name" value="FDX-ACB"/>
    <property type="match status" value="1"/>
</dbReference>
<dbReference type="PANTHER" id="PTHR10947">
    <property type="entry name" value="PHENYLALANYL-TRNA SYNTHETASE BETA CHAIN AND LEUCINE-RICH REPEAT-CONTAINING PROTEIN 47"/>
    <property type="match status" value="1"/>
</dbReference>
<dbReference type="InterPro" id="IPR009061">
    <property type="entry name" value="DNA-bd_dom_put_sf"/>
</dbReference>
<dbReference type="GO" id="GO:0006432">
    <property type="term" value="P:phenylalanyl-tRNA aminoacylation"/>
    <property type="evidence" value="ECO:0007669"/>
    <property type="project" value="UniProtKB-UniRule"/>
</dbReference>
<dbReference type="InterPro" id="IPR005147">
    <property type="entry name" value="tRNA_synthase_B5-dom"/>
</dbReference>
<dbReference type="Gene3D" id="3.30.70.380">
    <property type="entry name" value="Ferrodoxin-fold anticodon-binding domain"/>
    <property type="match status" value="1"/>
</dbReference>
<dbReference type="Pfam" id="PF17759">
    <property type="entry name" value="tRNA_synthFbeta"/>
    <property type="match status" value="1"/>
</dbReference>
<dbReference type="SMART" id="SM00874">
    <property type="entry name" value="B5"/>
    <property type="match status" value="1"/>
</dbReference>
<dbReference type="SUPFAM" id="SSF55681">
    <property type="entry name" value="Class II aaRS and biotin synthetases"/>
    <property type="match status" value="1"/>
</dbReference>
<keyword evidence="9 15" id="KW-0067">ATP-binding</keyword>
<evidence type="ECO:0000256" key="16">
    <source>
        <dbReference type="PROSITE-ProRule" id="PRU00209"/>
    </source>
</evidence>
<evidence type="ECO:0000256" key="8">
    <source>
        <dbReference type="ARBA" id="ARBA00022741"/>
    </source>
</evidence>
<dbReference type="GO" id="GO:0000287">
    <property type="term" value="F:magnesium ion binding"/>
    <property type="evidence" value="ECO:0007669"/>
    <property type="project" value="UniProtKB-UniRule"/>
</dbReference>
<dbReference type="InterPro" id="IPR004532">
    <property type="entry name" value="Phe-tRNA-ligase_IIc_bsu_bact"/>
</dbReference>
<sequence length="807" mass="85308">MKFTLDWLKDHLETEAGVTEIAEALTMVGLEVESVEDQGRALADFVVAHVASAEQHPNADRLRVCKVDAGTGELINVVCGAPNARTGMKSVFAPAGTYIPGKDMTLQKGVIRGEESNGMLCSEAELELSDDHDGIIELPVDAPVGTRYVDYAGINGVVFDISLTPNRGDAAGVRGIARDLAAFGLGRLKPVEETPVASPGGASRIGVELRFAPGEPEACRMFAGRLITGVTNGPSPEWLQQRLRAIGLRPINALVDITNFVSYDRARPLHVFDADNLNGPVHARMGRDGESLLALDGKTYALDETIPVIADESGVLGIAGIMGGEASGSSEATRNVFIECAWFDPNAIATAGRKLGITSDARYRFERTVDPESVLPGIELATRLVVELCGGTVHETVVAGHVGSPGTRIAFPVTETRRLTGLDVSADDTRAILERLGFTVAGEGETLTVTVPSWRPDVTQKADLAEEVMRMVGVDKVPVEPLPRLSGVAPRMLTTIQNRRRIARRALAARGLDEAVTWSFIASAEAEAFGGGTEALKLANPIASDLTDMRPSLLPGLLSAARRNGNRGIADLALFEVGQVFKTDAPDGQRSYATAIRTGTAGHGGSGRHWQGAAGKVDVFEAKADLGALLDALGQDIEKVQLVAEPADWAHPGRGGRIQLGPKTVIGWFGEVHPSVLEQFDLSGPVAAFELDLDAIPEPRRKSGRGKPALALSGLMPVSRDFAFVLDSDVPAATVIRAAKGADKALITGVEIFDLFEGAHLGAGRKSLGIAVTLQPRERTLTDEEIEAVSAAIVKAVEKATGGVLRA</sequence>
<dbReference type="PROSITE" id="PS51447">
    <property type="entry name" value="FDX_ACB"/>
    <property type="match status" value="1"/>
</dbReference>
<evidence type="ECO:0000259" key="17">
    <source>
        <dbReference type="PROSITE" id="PS50886"/>
    </source>
</evidence>
<keyword evidence="8 15" id="KW-0547">Nucleotide-binding</keyword>
<dbReference type="InterPro" id="IPR033714">
    <property type="entry name" value="tRNA_bind_bactPheRS"/>
</dbReference>
<dbReference type="PROSITE" id="PS51483">
    <property type="entry name" value="B5"/>
    <property type="match status" value="1"/>
</dbReference>
<dbReference type="InterPro" id="IPR045864">
    <property type="entry name" value="aa-tRNA-synth_II/BPL/LPL"/>
</dbReference>
<feature type="binding site" evidence="15">
    <location>
        <position position="463"/>
    </location>
    <ligand>
        <name>Mg(2+)</name>
        <dbReference type="ChEBI" id="CHEBI:18420"/>
        <note>shared with alpha subunit</note>
    </ligand>
</feature>
<keyword evidence="5 16" id="KW-0820">tRNA-binding</keyword>
<feature type="domain" description="TRNA-binding" evidence="17">
    <location>
        <begin position="39"/>
        <end position="149"/>
    </location>
</feature>
<evidence type="ECO:0000256" key="6">
    <source>
        <dbReference type="ARBA" id="ARBA00022598"/>
    </source>
</evidence>
<organism evidence="20 21">
    <name type="scientific">Arsenicitalea aurantiaca</name>
    <dbReference type="NCBI Taxonomy" id="1783274"/>
    <lineage>
        <taxon>Bacteria</taxon>
        <taxon>Pseudomonadati</taxon>
        <taxon>Pseudomonadota</taxon>
        <taxon>Alphaproteobacteria</taxon>
        <taxon>Hyphomicrobiales</taxon>
        <taxon>Devosiaceae</taxon>
        <taxon>Arsenicitalea</taxon>
    </lineage>
</organism>
<evidence type="ECO:0000256" key="2">
    <source>
        <dbReference type="ARBA" id="ARBA00008653"/>
    </source>
</evidence>
<dbReference type="Gene3D" id="3.30.930.10">
    <property type="entry name" value="Bira Bifunctional Protein, Domain 2"/>
    <property type="match status" value="1"/>
</dbReference>
<dbReference type="CDD" id="cd00769">
    <property type="entry name" value="PheRS_beta_core"/>
    <property type="match status" value="1"/>
</dbReference>
<dbReference type="PROSITE" id="PS50886">
    <property type="entry name" value="TRBD"/>
    <property type="match status" value="1"/>
</dbReference>
<dbReference type="SUPFAM" id="SSF54991">
    <property type="entry name" value="Anticodon-binding domain of PheRS"/>
    <property type="match status" value="1"/>
</dbReference>
<dbReference type="GO" id="GO:0000049">
    <property type="term" value="F:tRNA binding"/>
    <property type="evidence" value="ECO:0007669"/>
    <property type="project" value="UniProtKB-UniRule"/>
</dbReference>
<name>A0A433X8I5_9HYPH</name>
<dbReference type="Pfam" id="PF03484">
    <property type="entry name" value="B5"/>
    <property type="match status" value="1"/>
</dbReference>
<keyword evidence="11 16" id="KW-0694">RNA-binding</keyword>
<comment type="caution">
    <text evidence="20">The sequence shown here is derived from an EMBL/GenBank/DDBJ whole genome shotgun (WGS) entry which is preliminary data.</text>
</comment>
<gene>
    <name evidence="15" type="primary">pheT</name>
    <name evidence="20" type="ORF">EMQ25_13715</name>
</gene>
<dbReference type="HAMAP" id="MF_00283">
    <property type="entry name" value="Phe_tRNA_synth_beta1"/>
    <property type="match status" value="1"/>
</dbReference>
<dbReference type="InterPro" id="IPR002547">
    <property type="entry name" value="tRNA-bd_dom"/>
</dbReference>
<comment type="catalytic activity">
    <reaction evidence="14 15">
        <text>tRNA(Phe) + L-phenylalanine + ATP = L-phenylalanyl-tRNA(Phe) + AMP + diphosphate + H(+)</text>
        <dbReference type="Rhea" id="RHEA:19413"/>
        <dbReference type="Rhea" id="RHEA-COMP:9668"/>
        <dbReference type="Rhea" id="RHEA-COMP:9699"/>
        <dbReference type="ChEBI" id="CHEBI:15378"/>
        <dbReference type="ChEBI" id="CHEBI:30616"/>
        <dbReference type="ChEBI" id="CHEBI:33019"/>
        <dbReference type="ChEBI" id="CHEBI:58095"/>
        <dbReference type="ChEBI" id="CHEBI:78442"/>
        <dbReference type="ChEBI" id="CHEBI:78531"/>
        <dbReference type="ChEBI" id="CHEBI:456215"/>
        <dbReference type="EC" id="6.1.1.20"/>
    </reaction>
</comment>
<keyword evidence="12 15" id="KW-0648">Protein biosynthesis</keyword>
<protein>
    <recommendedName>
        <fullName evidence="15">Phenylalanine--tRNA ligase beta subunit</fullName>
        <ecNumber evidence="15">6.1.1.20</ecNumber>
    </recommendedName>
    <alternativeName>
        <fullName evidence="15">Phenylalanyl-tRNA synthetase beta subunit</fullName>
        <shortName evidence="15">PheRS</shortName>
    </alternativeName>
</protein>
<dbReference type="Pfam" id="PF01588">
    <property type="entry name" value="tRNA_bind"/>
    <property type="match status" value="1"/>
</dbReference>
<dbReference type="Pfam" id="PF03147">
    <property type="entry name" value="FDX-ACB"/>
    <property type="match status" value="1"/>
</dbReference>
<dbReference type="GO" id="GO:0009328">
    <property type="term" value="C:phenylalanine-tRNA ligase complex"/>
    <property type="evidence" value="ECO:0007669"/>
    <property type="project" value="TreeGrafter"/>
</dbReference>
<dbReference type="EC" id="6.1.1.20" evidence="15"/>
<dbReference type="GO" id="GO:0004826">
    <property type="term" value="F:phenylalanine-tRNA ligase activity"/>
    <property type="evidence" value="ECO:0007669"/>
    <property type="project" value="UniProtKB-UniRule"/>
</dbReference>
<keyword evidence="13 15" id="KW-0030">Aminoacyl-tRNA synthetase</keyword>
<accession>A0A433X8I5</accession>
<comment type="subcellular location">
    <subcellularLocation>
        <location evidence="1 15">Cytoplasm</location>
    </subcellularLocation>
</comment>
<dbReference type="AlphaFoldDB" id="A0A433X8I5"/>
<dbReference type="Proteomes" id="UP000281547">
    <property type="component" value="Unassembled WGS sequence"/>
</dbReference>
<dbReference type="InterPro" id="IPR005121">
    <property type="entry name" value="Fdx_antiC-bd"/>
</dbReference>
<dbReference type="FunFam" id="2.40.50.140:FF:000045">
    <property type="entry name" value="Phenylalanine--tRNA ligase beta subunit"/>
    <property type="match status" value="1"/>
</dbReference>
<evidence type="ECO:0000256" key="7">
    <source>
        <dbReference type="ARBA" id="ARBA00022723"/>
    </source>
</evidence>
<keyword evidence="7 15" id="KW-0479">Metal-binding</keyword>
<keyword evidence="4 15" id="KW-0963">Cytoplasm</keyword>
<feature type="binding site" evidence="15">
    <location>
        <position position="466"/>
    </location>
    <ligand>
        <name>Mg(2+)</name>
        <dbReference type="ChEBI" id="CHEBI:18420"/>
        <note>shared with alpha subunit</note>
    </ligand>
</feature>
<comment type="cofactor">
    <cofactor evidence="15">
        <name>Mg(2+)</name>
        <dbReference type="ChEBI" id="CHEBI:18420"/>
    </cofactor>
    <text evidence="15">Binds 2 magnesium ions per tetramer.</text>
</comment>
<dbReference type="InterPro" id="IPR045060">
    <property type="entry name" value="Phe-tRNA-ligase_IIc_bsu"/>
</dbReference>
<dbReference type="NCBIfam" id="NF045760">
    <property type="entry name" value="YtpR"/>
    <property type="match status" value="1"/>
</dbReference>
<keyword evidence="10 15" id="KW-0460">Magnesium</keyword>
<keyword evidence="21" id="KW-1185">Reference proteome</keyword>